<evidence type="ECO:0000313" key="1">
    <source>
        <dbReference type="EMBL" id="RRT31802.1"/>
    </source>
</evidence>
<protein>
    <submittedName>
        <fullName evidence="1">Uncharacterized protein</fullName>
    </submittedName>
</protein>
<dbReference type="Proteomes" id="UP000287651">
    <property type="component" value="Unassembled WGS sequence"/>
</dbReference>
<organism evidence="1 2">
    <name type="scientific">Ensete ventricosum</name>
    <name type="common">Abyssinian banana</name>
    <name type="synonym">Musa ensete</name>
    <dbReference type="NCBI Taxonomy" id="4639"/>
    <lineage>
        <taxon>Eukaryota</taxon>
        <taxon>Viridiplantae</taxon>
        <taxon>Streptophyta</taxon>
        <taxon>Embryophyta</taxon>
        <taxon>Tracheophyta</taxon>
        <taxon>Spermatophyta</taxon>
        <taxon>Magnoliopsida</taxon>
        <taxon>Liliopsida</taxon>
        <taxon>Zingiberales</taxon>
        <taxon>Musaceae</taxon>
        <taxon>Ensete</taxon>
    </lineage>
</organism>
<comment type="caution">
    <text evidence="1">The sequence shown here is derived from an EMBL/GenBank/DDBJ whole genome shotgun (WGS) entry which is preliminary data.</text>
</comment>
<proteinExistence type="predicted"/>
<reference evidence="1 2" key="1">
    <citation type="journal article" date="2014" name="Agronomy (Basel)">
        <title>A Draft Genome Sequence for Ensete ventricosum, the Drought-Tolerant Tree Against Hunger.</title>
        <authorList>
            <person name="Harrison J."/>
            <person name="Moore K.A."/>
            <person name="Paszkiewicz K."/>
            <person name="Jones T."/>
            <person name="Grant M."/>
            <person name="Ambacheew D."/>
            <person name="Muzemil S."/>
            <person name="Studholme D.J."/>
        </authorList>
    </citation>
    <scope>NUCLEOTIDE SEQUENCE [LARGE SCALE GENOMIC DNA]</scope>
</reference>
<gene>
    <name evidence="1" type="ORF">B296_00047479</name>
</gene>
<dbReference type="AlphaFoldDB" id="A0A426WYK9"/>
<sequence length="98" mass="10385">MRSAGYTPELGSGWCRQFGVRFESTEDCYTKVSLGRRFGGVTGLDKDCLINRVTGLGKNCLTGQATGPGNNCLTSRGTGLDKNCLTIRGTGLENCLTG</sequence>
<name>A0A426WYK9_ENSVE</name>
<dbReference type="EMBL" id="AMZH03035799">
    <property type="protein sequence ID" value="RRT31802.1"/>
    <property type="molecule type" value="Genomic_DNA"/>
</dbReference>
<accession>A0A426WYK9</accession>
<evidence type="ECO:0000313" key="2">
    <source>
        <dbReference type="Proteomes" id="UP000287651"/>
    </source>
</evidence>